<reference evidence="1 2" key="1">
    <citation type="submission" date="2019-07" db="EMBL/GenBank/DDBJ databases">
        <title>Whole genome shotgun sequence of Enterococcus mundtii NBRC 100490.</title>
        <authorList>
            <person name="Hosoyama A."/>
            <person name="Uohara A."/>
            <person name="Ohji S."/>
            <person name="Ichikawa N."/>
        </authorList>
    </citation>
    <scope>NUCLEOTIDE SEQUENCE [LARGE SCALE GENOMIC DNA]</scope>
    <source>
        <strain evidence="1 2">NBRC 100490</strain>
    </source>
</reference>
<evidence type="ECO:0000313" key="1">
    <source>
        <dbReference type="EMBL" id="GEL79839.1"/>
    </source>
</evidence>
<evidence type="ECO:0000313" key="2">
    <source>
        <dbReference type="Proteomes" id="UP000321175"/>
    </source>
</evidence>
<sequence length="57" mass="6762">MFGNWLFNVKVFRKIATSKYNGILFCLRLSLSFFNKLFDDNELGGEKMEEYFSIIPE</sequence>
<dbReference type="Proteomes" id="UP000321175">
    <property type="component" value="Unassembled WGS sequence"/>
</dbReference>
<proteinExistence type="predicted"/>
<dbReference type="EMBL" id="BJWA01000005">
    <property type="protein sequence ID" value="GEL79839.1"/>
    <property type="molecule type" value="Genomic_DNA"/>
</dbReference>
<comment type="caution">
    <text evidence="1">The sequence shown here is derived from an EMBL/GenBank/DDBJ whole genome shotgun (WGS) entry which is preliminary data.</text>
</comment>
<organism evidence="1 2">
    <name type="scientific">Enterococcus mundtii</name>
    <dbReference type="NCBI Taxonomy" id="53346"/>
    <lineage>
        <taxon>Bacteria</taxon>
        <taxon>Bacillati</taxon>
        <taxon>Bacillota</taxon>
        <taxon>Bacilli</taxon>
        <taxon>Lactobacillales</taxon>
        <taxon>Enterococcaceae</taxon>
        <taxon>Enterococcus</taxon>
    </lineage>
</organism>
<name>A0ABQ0VBM6_ENTMU</name>
<protein>
    <submittedName>
        <fullName evidence="1">Uncharacterized protein</fullName>
    </submittedName>
</protein>
<accession>A0ABQ0VBM6</accession>
<keyword evidence="2" id="KW-1185">Reference proteome</keyword>
<gene>
    <name evidence="1" type="ORF">EMU01_09830</name>
</gene>